<protein>
    <submittedName>
        <fullName evidence="1">Phage head-tail joining protein</fullName>
    </submittedName>
</protein>
<dbReference type="InterPro" id="IPR008767">
    <property type="entry name" value="Phage_SPP1_head-tail_adaptor"/>
</dbReference>
<reference evidence="1 2" key="1">
    <citation type="submission" date="2014-04" db="EMBL/GenBank/DDBJ databases">
        <authorList>
            <person name="Hornung B.V."/>
        </authorList>
    </citation>
    <scope>NUCLEOTIDE SEQUENCE [LARGE SCALE GENOMIC DNA]</scope>
    <source>
        <strain evidence="1 2">CRIB</strain>
    </source>
</reference>
<dbReference type="InterPro" id="IPR038666">
    <property type="entry name" value="SSP1_head-tail_sf"/>
</dbReference>
<keyword evidence="2" id="KW-1185">Reference proteome</keyword>
<evidence type="ECO:0000313" key="1">
    <source>
        <dbReference type="EMBL" id="CED93258.1"/>
    </source>
</evidence>
<evidence type="ECO:0000313" key="2">
    <source>
        <dbReference type="Proteomes" id="UP000245622"/>
    </source>
</evidence>
<dbReference type="EMBL" id="LN555523">
    <property type="protein sequence ID" value="CED93258.1"/>
    <property type="molecule type" value="Genomic_DNA"/>
</dbReference>
<dbReference type="Gene3D" id="2.40.10.270">
    <property type="entry name" value="Bacteriophage SPP1 head-tail adaptor protein"/>
    <property type="match status" value="1"/>
</dbReference>
<dbReference type="NCBIfam" id="TIGR01563">
    <property type="entry name" value="gp16_SPP1"/>
    <property type="match status" value="1"/>
</dbReference>
<dbReference type="GeneID" id="82204690"/>
<dbReference type="KEGG" id="ril:CRIB_503"/>
<gene>
    <name evidence="1" type="ORF">CRIB_503</name>
</gene>
<dbReference type="Pfam" id="PF05521">
    <property type="entry name" value="Phage_HCP"/>
    <property type="match status" value="1"/>
</dbReference>
<sequence>MFNIGELREILQIHKEVKVADKNTGMSVKKLQKLYRLRCKKKVQSSKEYIFANKDMESQTVKFLIFSRRDIYLDNVVIYKNEQYNIKHISPYGNGYVELICEIRR</sequence>
<accession>A0A1V1HZ65</accession>
<dbReference type="AlphaFoldDB" id="A0A1V1HZ65"/>
<dbReference type="RefSeq" id="WP_180702994.1">
    <property type="nucleotide sequence ID" value="NZ_LN555523.1"/>
</dbReference>
<dbReference type="Proteomes" id="UP000245622">
    <property type="component" value="Chromosome 1"/>
</dbReference>
<proteinExistence type="predicted"/>
<organism evidence="1 2">
    <name type="scientific">Romboutsia ilealis</name>
    <dbReference type="NCBI Taxonomy" id="1115758"/>
    <lineage>
        <taxon>Bacteria</taxon>
        <taxon>Bacillati</taxon>
        <taxon>Bacillota</taxon>
        <taxon>Clostridia</taxon>
        <taxon>Peptostreptococcales</taxon>
        <taxon>Peptostreptococcaceae</taxon>
        <taxon>Romboutsia</taxon>
    </lineage>
</organism>
<name>A0A1V1HZ65_9FIRM</name>